<dbReference type="GO" id="GO:0070180">
    <property type="term" value="F:large ribosomal subunit rRNA binding"/>
    <property type="evidence" value="ECO:0007669"/>
    <property type="project" value="UniProtKB-UniRule"/>
</dbReference>
<comment type="similarity">
    <text evidence="1 5">Belongs to the universal ribosomal protein uL10 family.</text>
</comment>
<evidence type="ECO:0000256" key="1">
    <source>
        <dbReference type="ARBA" id="ARBA00008889"/>
    </source>
</evidence>
<dbReference type="NCBIfam" id="NF000955">
    <property type="entry name" value="PRK00099.1-1"/>
    <property type="match status" value="1"/>
</dbReference>
<dbReference type="GO" id="GO:0006412">
    <property type="term" value="P:translation"/>
    <property type="evidence" value="ECO:0007669"/>
    <property type="project" value="UniProtKB-UniRule"/>
</dbReference>
<comment type="caution">
    <text evidence="6">The sequence shown here is derived from an EMBL/GenBank/DDBJ whole genome shotgun (WGS) entry which is preliminary data.</text>
</comment>
<evidence type="ECO:0000313" key="7">
    <source>
        <dbReference type="Proteomes" id="UP000179115"/>
    </source>
</evidence>
<evidence type="ECO:0000256" key="4">
    <source>
        <dbReference type="ARBA" id="ARBA00035202"/>
    </source>
</evidence>
<dbReference type="InterPro" id="IPR043141">
    <property type="entry name" value="Ribosomal_uL10-like_sf"/>
</dbReference>
<dbReference type="Gene3D" id="3.30.70.1730">
    <property type="match status" value="1"/>
</dbReference>
<name>A0A1F6ECE0_9BACT</name>
<dbReference type="InterPro" id="IPR022973">
    <property type="entry name" value="Ribosomal_uL10_bac"/>
</dbReference>
<dbReference type="HAMAP" id="MF_00362">
    <property type="entry name" value="Ribosomal_uL10"/>
    <property type="match status" value="1"/>
</dbReference>
<dbReference type="Pfam" id="PF00466">
    <property type="entry name" value="Ribosomal_L10"/>
    <property type="match status" value="1"/>
</dbReference>
<keyword evidence="2 5" id="KW-0689">Ribosomal protein</keyword>
<dbReference type="STRING" id="1798508.A3A35_00040"/>
<dbReference type="AlphaFoldDB" id="A0A1F6ECE0"/>
<gene>
    <name evidence="5" type="primary">rplJ</name>
    <name evidence="6" type="ORF">A3A35_00040</name>
</gene>
<dbReference type="Proteomes" id="UP000179115">
    <property type="component" value="Unassembled WGS sequence"/>
</dbReference>
<evidence type="ECO:0000256" key="2">
    <source>
        <dbReference type="ARBA" id="ARBA00022980"/>
    </source>
</evidence>
<protein>
    <recommendedName>
        <fullName evidence="4 5">Large ribosomal subunit protein uL10</fullName>
    </recommendedName>
</protein>
<dbReference type="InterPro" id="IPR001790">
    <property type="entry name" value="Ribosomal_uL10"/>
</dbReference>
<keyword evidence="3 5" id="KW-0687">Ribonucleoprotein</keyword>
<keyword evidence="5" id="KW-0694">RNA-binding</keyword>
<dbReference type="SUPFAM" id="SSF160369">
    <property type="entry name" value="Ribosomal protein L10-like"/>
    <property type="match status" value="1"/>
</dbReference>
<dbReference type="InterPro" id="IPR047865">
    <property type="entry name" value="Ribosomal_uL10_bac_type"/>
</dbReference>
<accession>A0A1F6ECE0</accession>
<comment type="function">
    <text evidence="5">Forms part of the ribosomal stalk, playing a central role in the interaction of the ribosome with GTP-bound translation factors.</text>
</comment>
<evidence type="ECO:0000256" key="5">
    <source>
        <dbReference type="HAMAP-Rule" id="MF_00362"/>
    </source>
</evidence>
<organism evidence="6 7">
    <name type="scientific">Candidatus Kaiserbacteria bacterium RIFCSPLOWO2_01_FULL_51_21</name>
    <dbReference type="NCBI Taxonomy" id="1798508"/>
    <lineage>
        <taxon>Bacteria</taxon>
        <taxon>Candidatus Kaiseribacteriota</taxon>
    </lineage>
</organism>
<evidence type="ECO:0000256" key="3">
    <source>
        <dbReference type="ARBA" id="ARBA00023274"/>
    </source>
</evidence>
<evidence type="ECO:0000313" key="6">
    <source>
        <dbReference type="EMBL" id="OGG71345.1"/>
    </source>
</evidence>
<comment type="subunit">
    <text evidence="5">Part of the ribosomal stalk of the 50S ribosomal subunit. The N-terminus interacts with L11 and the large rRNA to form the base of the stalk. The C-terminus forms an elongated spine to which L12 dimers bind in a sequential fashion forming a multimeric L10(L12)X complex.</text>
</comment>
<proteinExistence type="inferred from homology"/>
<dbReference type="GO" id="GO:0005840">
    <property type="term" value="C:ribosome"/>
    <property type="evidence" value="ECO:0007669"/>
    <property type="project" value="UniProtKB-KW"/>
</dbReference>
<dbReference type="CDD" id="cd05797">
    <property type="entry name" value="Ribosomal_L10"/>
    <property type="match status" value="1"/>
</dbReference>
<dbReference type="EMBL" id="MFLV01000026">
    <property type="protein sequence ID" value="OGG71345.1"/>
    <property type="molecule type" value="Genomic_DNA"/>
</dbReference>
<sequence length="162" mass="17364">MARTKESKKEVVGRVTEAVRNAVSVVFVAFHGLPVAQTNAMRKELRKEGVGYFVAKKTLIRRSLTDLGILGDAPELSGEIAIAYGDDVIVPARSVAGFVKKHKDQLMIVGGILGGSFQGKEKMREIAAIPTLPVLYAQVANLLNSPIQGLAIGLNAIAEKRN</sequence>
<keyword evidence="5" id="KW-0699">rRNA-binding</keyword>
<dbReference type="GO" id="GO:1990904">
    <property type="term" value="C:ribonucleoprotein complex"/>
    <property type="evidence" value="ECO:0007669"/>
    <property type="project" value="UniProtKB-KW"/>
</dbReference>
<dbReference type="PANTHER" id="PTHR11560">
    <property type="entry name" value="39S RIBOSOMAL PROTEIN L10, MITOCHONDRIAL"/>
    <property type="match status" value="1"/>
</dbReference>
<reference evidence="6 7" key="1">
    <citation type="journal article" date="2016" name="Nat. Commun.">
        <title>Thousands of microbial genomes shed light on interconnected biogeochemical processes in an aquifer system.</title>
        <authorList>
            <person name="Anantharaman K."/>
            <person name="Brown C.T."/>
            <person name="Hug L.A."/>
            <person name="Sharon I."/>
            <person name="Castelle C.J."/>
            <person name="Probst A.J."/>
            <person name="Thomas B.C."/>
            <person name="Singh A."/>
            <person name="Wilkins M.J."/>
            <person name="Karaoz U."/>
            <person name="Brodie E.L."/>
            <person name="Williams K.H."/>
            <person name="Hubbard S.S."/>
            <person name="Banfield J.F."/>
        </authorList>
    </citation>
    <scope>NUCLEOTIDE SEQUENCE [LARGE SCALE GENOMIC DNA]</scope>
</reference>